<proteinExistence type="predicted"/>
<dbReference type="PANTHER" id="PTHR47784:SF5">
    <property type="entry name" value="STEROL UPTAKE CONTROL PROTEIN 2"/>
    <property type="match status" value="1"/>
</dbReference>
<comment type="caution">
    <text evidence="2">The sequence shown here is derived from an EMBL/GenBank/DDBJ whole genome shotgun (WGS) entry which is preliminary data.</text>
</comment>
<dbReference type="OrthoDB" id="4937900at2759"/>
<reference evidence="2 3" key="1">
    <citation type="journal article" date="2012" name="BMC Genomics">
        <title>Tools to kill: Genome of one of the most destructive plant pathogenic fungi Macrophomina phaseolina.</title>
        <authorList>
            <person name="Islam M.S."/>
            <person name="Haque M.S."/>
            <person name="Islam M.M."/>
            <person name="Emdad E.M."/>
            <person name="Halim A."/>
            <person name="Hossen Q.M.M."/>
            <person name="Hossain M.Z."/>
            <person name="Ahmed B."/>
            <person name="Rahim S."/>
            <person name="Rahman M.S."/>
            <person name="Alam M.M."/>
            <person name="Hou S."/>
            <person name="Wan X."/>
            <person name="Saito J.A."/>
            <person name="Alam M."/>
        </authorList>
    </citation>
    <scope>NUCLEOTIDE SEQUENCE [LARGE SCALE GENOMIC DNA]</scope>
    <source>
        <strain evidence="2 3">MS6</strain>
    </source>
</reference>
<sequence length="187" mass="21008">MGDPRQHRDSPSVQNHHCEEPSKPGDITPGIVVNAHYSTSTYKPLCRDQVDLDVWVNAVPTNASRYDFLMSGILALASLHIALEDPERRQPFTAYALSYHNRALKQFSDALDSINPDNCDALFAFALITALLTFAFCDSRISAVSRTPFENILFISRLLRDLSTLVDNHEKWLRDFQSGTVNSLPTK</sequence>
<name>K2SCB1_MACPH</name>
<organism evidence="2 3">
    <name type="scientific">Macrophomina phaseolina (strain MS6)</name>
    <name type="common">Charcoal rot fungus</name>
    <dbReference type="NCBI Taxonomy" id="1126212"/>
    <lineage>
        <taxon>Eukaryota</taxon>
        <taxon>Fungi</taxon>
        <taxon>Dikarya</taxon>
        <taxon>Ascomycota</taxon>
        <taxon>Pezizomycotina</taxon>
        <taxon>Dothideomycetes</taxon>
        <taxon>Dothideomycetes incertae sedis</taxon>
        <taxon>Botryosphaeriales</taxon>
        <taxon>Botryosphaeriaceae</taxon>
        <taxon>Macrophomina</taxon>
    </lineage>
</organism>
<dbReference type="AlphaFoldDB" id="K2SCB1"/>
<gene>
    <name evidence="2" type="ORF">MPH_08344</name>
</gene>
<dbReference type="VEuPathDB" id="FungiDB:MPH_08344"/>
<evidence type="ECO:0000313" key="2">
    <source>
        <dbReference type="EMBL" id="EKG14495.1"/>
    </source>
</evidence>
<accession>K2SCB1</accession>
<dbReference type="EMBL" id="AHHD01000347">
    <property type="protein sequence ID" value="EKG14495.1"/>
    <property type="molecule type" value="Genomic_DNA"/>
</dbReference>
<dbReference type="Proteomes" id="UP000007129">
    <property type="component" value="Unassembled WGS sequence"/>
</dbReference>
<dbReference type="InParanoid" id="K2SCB1"/>
<evidence type="ECO:0000256" key="1">
    <source>
        <dbReference type="SAM" id="MobiDB-lite"/>
    </source>
</evidence>
<evidence type="ECO:0000313" key="3">
    <source>
        <dbReference type="Proteomes" id="UP000007129"/>
    </source>
</evidence>
<dbReference type="HOGENOM" id="CLU_1447950_0_0_1"/>
<feature type="compositionally biased region" description="Basic and acidic residues" evidence="1">
    <location>
        <begin position="1"/>
        <end position="23"/>
    </location>
</feature>
<feature type="region of interest" description="Disordered" evidence="1">
    <location>
        <begin position="1"/>
        <end position="29"/>
    </location>
</feature>
<dbReference type="InterPro" id="IPR053157">
    <property type="entry name" value="Sterol_Uptake_Regulator"/>
</dbReference>
<protein>
    <submittedName>
        <fullName evidence="2">Uncharacterized protein</fullName>
    </submittedName>
</protein>
<dbReference type="PANTHER" id="PTHR47784">
    <property type="entry name" value="STEROL UPTAKE CONTROL PROTEIN 2"/>
    <property type="match status" value="1"/>
</dbReference>
<dbReference type="GO" id="GO:0001228">
    <property type="term" value="F:DNA-binding transcription activator activity, RNA polymerase II-specific"/>
    <property type="evidence" value="ECO:0007669"/>
    <property type="project" value="TreeGrafter"/>
</dbReference>